<evidence type="ECO:0000313" key="4">
    <source>
        <dbReference type="Proteomes" id="UP000692954"/>
    </source>
</evidence>
<dbReference type="Proteomes" id="UP000692954">
    <property type="component" value="Unassembled WGS sequence"/>
</dbReference>
<evidence type="ECO:0000256" key="1">
    <source>
        <dbReference type="PROSITE-ProRule" id="PRU00235"/>
    </source>
</evidence>
<evidence type="ECO:0000256" key="2">
    <source>
        <dbReference type="SAM" id="MobiDB-lite"/>
    </source>
</evidence>
<feature type="repeat" description="RCC1" evidence="1">
    <location>
        <begin position="52"/>
        <end position="100"/>
    </location>
</feature>
<evidence type="ECO:0000313" key="3">
    <source>
        <dbReference type="EMBL" id="CAD8122973.1"/>
    </source>
</evidence>
<protein>
    <submittedName>
        <fullName evidence="3">Uncharacterized protein</fullName>
    </submittedName>
</protein>
<proteinExistence type="predicted"/>
<dbReference type="Pfam" id="PF00415">
    <property type="entry name" value="RCC1"/>
    <property type="match status" value="2"/>
</dbReference>
<feature type="compositionally biased region" description="Low complexity" evidence="2">
    <location>
        <begin position="551"/>
        <end position="566"/>
    </location>
</feature>
<keyword evidence="4" id="KW-1185">Reference proteome</keyword>
<feature type="region of interest" description="Disordered" evidence="2">
    <location>
        <begin position="542"/>
        <end position="566"/>
    </location>
</feature>
<accession>A0A8S1R6J0</accession>
<dbReference type="InterPro" id="IPR000408">
    <property type="entry name" value="Reg_chr_condens"/>
</dbReference>
<gene>
    <name evidence="3" type="ORF">PSON_ATCC_30995.1.T1410136</name>
</gene>
<feature type="compositionally biased region" description="Polar residues" evidence="2">
    <location>
        <begin position="422"/>
        <end position="433"/>
    </location>
</feature>
<feature type="region of interest" description="Disordered" evidence="2">
    <location>
        <begin position="422"/>
        <end position="443"/>
    </location>
</feature>
<dbReference type="AlphaFoldDB" id="A0A8S1R6J0"/>
<comment type="caution">
    <text evidence="3">The sequence shown here is derived from an EMBL/GenBank/DDBJ whole genome shotgun (WGS) entry which is preliminary data.</text>
</comment>
<dbReference type="InterPro" id="IPR051553">
    <property type="entry name" value="Ran_GTPase-activating"/>
</dbReference>
<dbReference type="PANTHER" id="PTHR45982:SF1">
    <property type="entry name" value="REGULATOR OF CHROMOSOME CONDENSATION"/>
    <property type="match status" value="1"/>
</dbReference>
<feature type="repeat" description="RCC1" evidence="1">
    <location>
        <begin position="193"/>
        <end position="247"/>
    </location>
</feature>
<dbReference type="PROSITE" id="PS50012">
    <property type="entry name" value="RCC1_3"/>
    <property type="match status" value="2"/>
</dbReference>
<organism evidence="3 4">
    <name type="scientific">Paramecium sonneborni</name>
    <dbReference type="NCBI Taxonomy" id="65129"/>
    <lineage>
        <taxon>Eukaryota</taxon>
        <taxon>Sar</taxon>
        <taxon>Alveolata</taxon>
        <taxon>Ciliophora</taxon>
        <taxon>Intramacronucleata</taxon>
        <taxon>Oligohymenophorea</taxon>
        <taxon>Peniculida</taxon>
        <taxon>Parameciidae</taxon>
        <taxon>Paramecium</taxon>
    </lineage>
</organism>
<name>A0A8S1R6J0_9CILI</name>
<dbReference type="EMBL" id="CAJJDN010000141">
    <property type="protein sequence ID" value="CAD8122973.1"/>
    <property type="molecule type" value="Genomic_DNA"/>
</dbReference>
<reference evidence="3" key="1">
    <citation type="submission" date="2021-01" db="EMBL/GenBank/DDBJ databases">
        <authorList>
            <consortium name="Genoscope - CEA"/>
            <person name="William W."/>
        </authorList>
    </citation>
    <scope>NUCLEOTIDE SEQUENCE</scope>
</reference>
<dbReference type="OrthoDB" id="10256179at2759"/>
<dbReference type="PANTHER" id="PTHR45982">
    <property type="entry name" value="REGULATOR OF CHROMOSOME CONDENSATION"/>
    <property type="match status" value="1"/>
</dbReference>
<sequence>MVVVQIQVVFFIGRSDLVNSKQMGSVNNIDLEVRIVKMFGSFRSFFLVGEKNEIWVFGENQHGQLGIGETCDVLRKPQKLEMKYKLISCSESYAYGYNEDRLYYWGETKFNCSQFKGRCLNGRWQVVKSVTQLNAQNERFYYIQDGNLYGQGFTSLLGIRLNSVSIGNAVLIMNKVKKIACSNTHALVLDEKNFVYSWGNGKNGELGLQMGGYSFETLVQCPTRIMQLEDILDVQCGISYSLVLNYEGLIYEWGSGLQNMSFEDALKIKEVILPNNYSNIRKIDVALKQAACVDQVGRLYQWNHQNPIPQYVKTEFRCEQFLCGDDIVLFIANQQAYGVSEHFKLQIRDRVQKYKQYVENKNNKIRNMYYDDNKKSKCLHEINSKILEQQVKQLKPEDFLYTRLQRKQSMYIQQFKRRSTFQLPDTSTEANQSTHKKRSSTSRLDDIQQFTTNIIQPNKLQHKIRQSAKEIKDLKESWQVFRKLSQDSNTNTQIKTKIPLHILNTKLYQAIEIDKVSDLILESERLNPLYIPYSAHIVKSSSNPQLQQTLKPQPNSQRQSRQSRSIIKSQTLTESRQIIKSQPSTYTSSEYQQNHHEFIQDPHIMKYEYVKRIHNGFHEKLLMDNLMTKEQCFLPIKWKRLKDDTQLFQGKYKKMKERLLKQQREAKKLIKISDA</sequence>